<evidence type="ECO:0000313" key="2">
    <source>
        <dbReference type="EMBL" id="MDV2685694.1"/>
    </source>
</evidence>
<dbReference type="Proteomes" id="UP001287282">
    <property type="component" value="Unassembled WGS sequence"/>
</dbReference>
<proteinExistence type="predicted"/>
<dbReference type="Pfam" id="PF12146">
    <property type="entry name" value="Hydrolase_4"/>
    <property type="match status" value="1"/>
</dbReference>
<dbReference type="InterPro" id="IPR022742">
    <property type="entry name" value="Hydrolase_4"/>
</dbReference>
<dbReference type="GO" id="GO:0016787">
    <property type="term" value="F:hydrolase activity"/>
    <property type="evidence" value="ECO:0007669"/>
    <property type="project" value="UniProtKB-KW"/>
</dbReference>
<dbReference type="SUPFAM" id="SSF53474">
    <property type="entry name" value="alpha/beta-Hydrolases"/>
    <property type="match status" value="1"/>
</dbReference>
<dbReference type="EMBL" id="JAWJBA010000005">
    <property type="protein sequence ID" value="MDV2685694.1"/>
    <property type="molecule type" value="Genomic_DNA"/>
</dbReference>
<feature type="domain" description="Serine aminopeptidase S33" evidence="1">
    <location>
        <begin position="54"/>
        <end position="273"/>
    </location>
</feature>
<dbReference type="PANTHER" id="PTHR43265:SF1">
    <property type="entry name" value="ESTERASE ESTD"/>
    <property type="match status" value="1"/>
</dbReference>
<name>A0ABU3XE32_9BACI</name>
<reference evidence="2 3" key="1">
    <citation type="submission" date="2023-10" db="EMBL/GenBank/DDBJ databases">
        <title>Screening of Alkalihalobacillus lindianensis BZ-TG-R113 and Its Alleviation of Salt Stress on Rapeseed Growth.</title>
        <authorList>
            <person name="Zhao B."/>
            <person name="Guo T."/>
        </authorList>
    </citation>
    <scope>NUCLEOTIDE SEQUENCE [LARGE SCALE GENOMIC DNA]</scope>
    <source>
        <strain evidence="2 3">BZ-TG-R113</strain>
    </source>
</reference>
<dbReference type="PANTHER" id="PTHR43265">
    <property type="entry name" value="ESTERASE ESTD"/>
    <property type="match status" value="1"/>
</dbReference>
<protein>
    <submittedName>
        <fullName evidence="2">Alpha/beta fold hydrolase</fullName>
    </submittedName>
</protein>
<keyword evidence="2" id="KW-0378">Hydrolase</keyword>
<comment type="caution">
    <text evidence="2">The sequence shown here is derived from an EMBL/GenBank/DDBJ whole genome shotgun (WGS) entry which is preliminary data.</text>
</comment>
<sequence>MSSKEVSIEQGEITISGTIDIPSKGQPHYPAVLILSGSGSADRNGNGKGKQVFNLYNSLSTFFVGNGCLTLRYDKRGVGKSTGSYMEAGMWDLVEDAKAALLFLKKHPQVDPKRVFIVGHSEGAMLAPAVIEDEKVAGLILLAGASESMAEALSYQRHQMVRGLQDIEGIRGKLLNLFKVVERVEKQGPKFDEKMMRADAVTARFQGVKVNAKWFREHYQFNVRESLKKVECPILAITGSKDLQVIPERVFEVEKLVEGQVEAKIIQGMNHMLRDQEEDYSILQLKKAYKKTGTKPLSKELTKTMRDWLKNYV</sequence>
<dbReference type="Gene3D" id="3.40.50.1820">
    <property type="entry name" value="alpha/beta hydrolase"/>
    <property type="match status" value="1"/>
</dbReference>
<organism evidence="2 3">
    <name type="scientific">Alkalihalophilus lindianensis</name>
    <dbReference type="NCBI Taxonomy" id="1630542"/>
    <lineage>
        <taxon>Bacteria</taxon>
        <taxon>Bacillati</taxon>
        <taxon>Bacillota</taxon>
        <taxon>Bacilli</taxon>
        <taxon>Bacillales</taxon>
        <taxon>Bacillaceae</taxon>
        <taxon>Alkalihalophilus</taxon>
    </lineage>
</organism>
<keyword evidence="3" id="KW-1185">Reference proteome</keyword>
<evidence type="ECO:0000259" key="1">
    <source>
        <dbReference type="Pfam" id="PF12146"/>
    </source>
</evidence>
<dbReference type="RefSeq" id="WP_317122885.1">
    <property type="nucleotide sequence ID" value="NZ_JAWJBA010000005.1"/>
</dbReference>
<accession>A0ABU3XE32</accession>
<gene>
    <name evidence="2" type="ORF">RYX56_15115</name>
</gene>
<dbReference type="InterPro" id="IPR053145">
    <property type="entry name" value="AB_hydrolase_Est10"/>
</dbReference>
<evidence type="ECO:0000313" key="3">
    <source>
        <dbReference type="Proteomes" id="UP001287282"/>
    </source>
</evidence>
<dbReference type="InterPro" id="IPR029058">
    <property type="entry name" value="AB_hydrolase_fold"/>
</dbReference>